<evidence type="ECO:0000313" key="5">
    <source>
        <dbReference type="EMBL" id="GAA3643126.1"/>
    </source>
</evidence>
<accession>A0ABP7AZ09</accession>
<evidence type="ECO:0000256" key="1">
    <source>
        <dbReference type="ARBA" id="ARBA00007905"/>
    </source>
</evidence>
<evidence type="ECO:0000313" key="6">
    <source>
        <dbReference type="Proteomes" id="UP001501490"/>
    </source>
</evidence>
<dbReference type="SUPFAM" id="SSF51430">
    <property type="entry name" value="NAD(P)-linked oxidoreductase"/>
    <property type="match status" value="1"/>
</dbReference>
<dbReference type="PRINTS" id="PR00069">
    <property type="entry name" value="ALDKETRDTASE"/>
</dbReference>
<feature type="domain" description="NADP-dependent oxidoreductase" evidence="4">
    <location>
        <begin position="19"/>
        <end position="270"/>
    </location>
</feature>
<keyword evidence="6" id="KW-1185">Reference proteome</keyword>
<evidence type="ECO:0000256" key="3">
    <source>
        <dbReference type="ARBA" id="ARBA00023002"/>
    </source>
</evidence>
<dbReference type="PROSITE" id="PS00062">
    <property type="entry name" value="ALDOKETO_REDUCTASE_2"/>
    <property type="match status" value="1"/>
</dbReference>
<protein>
    <submittedName>
        <fullName evidence="5">Aldo/keto reductase</fullName>
    </submittedName>
</protein>
<dbReference type="PROSITE" id="PS00798">
    <property type="entry name" value="ALDOKETO_REDUCTASE_1"/>
    <property type="match status" value="1"/>
</dbReference>
<dbReference type="Proteomes" id="UP001501490">
    <property type="component" value="Unassembled WGS sequence"/>
</dbReference>
<comment type="similarity">
    <text evidence="1">Belongs to the aldo/keto reductase family.</text>
</comment>
<gene>
    <name evidence="5" type="ORF">GCM10022236_52220</name>
</gene>
<sequence>MMSILTETFPLSSGHRIPKVGFGTWQIPEGSEAYDAVTEALRVGYRHIDSALAYGNERSVGRAIRDSGVPREEVYITTKLPAEIKDAKGAREAFQTSRSNLDLGPIDLWLIHAPWPWQDIGSDHKAGNIEVWKVFEELYAAEQVRSIGVSNFDVEDLESLAGHTEVTPHANQIRWFIGNTQPETTAYCHDRDILVEGYSPLATGKLLDDDRLSGIAEKYGKSVAQVSIRYLLEKSVLPLPKSVTPARIEANAQLDFDLAADDVAALDQLSNSVD</sequence>
<evidence type="ECO:0000256" key="2">
    <source>
        <dbReference type="ARBA" id="ARBA00022857"/>
    </source>
</evidence>
<reference evidence="6" key="1">
    <citation type="journal article" date="2019" name="Int. J. Syst. Evol. Microbiol.">
        <title>The Global Catalogue of Microorganisms (GCM) 10K type strain sequencing project: providing services to taxonomists for standard genome sequencing and annotation.</title>
        <authorList>
            <consortium name="The Broad Institute Genomics Platform"/>
            <consortium name="The Broad Institute Genome Sequencing Center for Infectious Disease"/>
            <person name="Wu L."/>
            <person name="Ma J."/>
        </authorList>
    </citation>
    <scope>NUCLEOTIDE SEQUENCE [LARGE SCALE GENOMIC DNA]</scope>
    <source>
        <strain evidence="6">JCM 16929</strain>
    </source>
</reference>
<dbReference type="Pfam" id="PF00248">
    <property type="entry name" value="Aldo_ket_red"/>
    <property type="match status" value="1"/>
</dbReference>
<dbReference type="Gene3D" id="3.20.20.100">
    <property type="entry name" value="NADP-dependent oxidoreductase domain"/>
    <property type="match status" value="1"/>
</dbReference>
<dbReference type="InterPro" id="IPR023210">
    <property type="entry name" value="NADP_OxRdtase_dom"/>
</dbReference>
<evidence type="ECO:0000259" key="4">
    <source>
        <dbReference type="Pfam" id="PF00248"/>
    </source>
</evidence>
<dbReference type="CDD" id="cd19071">
    <property type="entry name" value="AKR_AKR1-5-like"/>
    <property type="match status" value="1"/>
</dbReference>
<dbReference type="InterPro" id="IPR018170">
    <property type="entry name" value="Aldo/ket_reductase_CS"/>
</dbReference>
<dbReference type="InterPro" id="IPR036812">
    <property type="entry name" value="NAD(P)_OxRdtase_dom_sf"/>
</dbReference>
<organism evidence="5 6">
    <name type="scientific">Microlunatus ginsengisoli</name>
    <dbReference type="NCBI Taxonomy" id="363863"/>
    <lineage>
        <taxon>Bacteria</taxon>
        <taxon>Bacillati</taxon>
        <taxon>Actinomycetota</taxon>
        <taxon>Actinomycetes</taxon>
        <taxon>Propionibacteriales</taxon>
        <taxon>Propionibacteriaceae</taxon>
        <taxon>Microlunatus</taxon>
    </lineage>
</organism>
<comment type="caution">
    <text evidence="5">The sequence shown here is derived from an EMBL/GenBank/DDBJ whole genome shotgun (WGS) entry which is preliminary data.</text>
</comment>
<dbReference type="PROSITE" id="PS00063">
    <property type="entry name" value="ALDOKETO_REDUCTASE_3"/>
    <property type="match status" value="1"/>
</dbReference>
<name>A0ABP7AZ09_9ACTN</name>
<dbReference type="PANTHER" id="PTHR43827">
    <property type="entry name" value="2,5-DIKETO-D-GLUCONIC ACID REDUCTASE"/>
    <property type="match status" value="1"/>
</dbReference>
<proteinExistence type="inferred from homology"/>
<dbReference type="EMBL" id="BAABAB010000056">
    <property type="protein sequence ID" value="GAA3643126.1"/>
    <property type="molecule type" value="Genomic_DNA"/>
</dbReference>
<dbReference type="InterPro" id="IPR020471">
    <property type="entry name" value="AKR"/>
</dbReference>
<keyword evidence="3" id="KW-0560">Oxidoreductase</keyword>
<dbReference type="PANTHER" id="PTHR43827:SF3">
    <property type="entry name" value="NADP-DEPENDENT OXIDOREDUCTASE DOMAIN-CONTAINING PROTEIN"/>
    <property type="match status" value="1"/>
</dbReference>
<keyword evidence="2" id="KW-0521">NADP</keyword>
<dbReference type="PIRSF" id="PIRSF000097">
    <property type="entry name" value="AKR"/>
    <property type="match status" value="1"/>
</dbReference>